<accession>A0A426ZB56</accession>
<protein>
    <submittedName>
        <fullName evidence="2">Uncharacterized protein</fullName>
    </submittedName>
</protein>
<proteinExistence type="predicted"/>
<name>A0A426ZB56_ENSVE</name>
<feature type="compositionally biased region" description="Basic and acidic residues" evidence="1">
    <location>
        <begin position="8"/>
        <end position="21"/>
    </location>
</feature>
<feature type="region of interest" description="Disordered" evidence="1">
    <location>
        <begin position="1"/>
        <end position="40"/>
    </location>
</feature>
<gene>
    <name evidence="2" type="ORF">B296_00033840</name>
</gene>
<dbReference type="AlphaFoldDB" id="A0A426ZB56"/>
<reference evidence="2 3" key="1">
    <citation type="journal article" date="2014" name="Agronomy (Basel)">
        <title>A Draft Genome Sequence for Ensete ventricosum, the Drought-Tolerant Tree Against Hunger.</title>
        <authorList>
            <person name="Harrison J."/>
            <person name="Moore K.A."/>
            <person name="Paszkiewicz K."/>
            <person name="Jones T."/>
            <person name="Grant M."/>
            <person name="Ambacheew D."/>
            <person name="Muzemil S."/>
            <person name="Studholme D.J."/>
        </authorList>
    </citation>
    <scope>NUCLEOTIDE SEQUENCE [LARGE SCALE GENOMIC DNA]</scope>
</reference>
<comment type="caution">
    <text evidence="2">The sequence shown here is derived from an EMBL/GenBank/DDBJ whole genome shotgun (WGS) entry which is preliminary data.</text>
</comment>
<evidence type="ECO:0000313" key="2">
    <source>
        <dbReference type="EMBL" id="RRT61153.1"/>
    </source>
</evidence>
<evidence type="ECO:0000256" key="1">
    <source>
        <dbReference type="SAM" id="MobiDB-lite"/>
    </source>
</evidence>
<dbReference type="EMBL" id="AMZH03007509">
    <property type="protein sequence ID" value="RRT61153.1"/>
    <property type="molecule type" value="Genomic_DNA"/>
</dbReference>
<evidence type="ECO:0000313" key="3">
    <source>
        <dbReference type="Proteomes" id="UP000287651"/>
    </source>
</evidence>
<sequence>MSNRTQHYRLDSNTKKHDSYKEQLNPRVVSSPLKPSHSSLPLSIEPSAISRSFSISVLIHLRDRGSPFQEVEDLHSKRRIQLCPSPAISFFFSFYLPRISF</sequence>
<feature type="compositionally biased region" description="Low complexity" evidence="1">
    <location>
        <begin position="30"/>
        <end position="40"/>
    </location>
</feature>
<dbReference type="Proteomes" id="UP000287651">
    <property type="component" value="Unassembled WGS sequence"/>
</dbReference>
<organism evidence="2 3">
    <name type="scientific">Ensete ventricosum</name>
    <name type="common">Abyssinian banana</name>
    <name type="synonym">Musa ensete</name>
    <dbReference type="NCBI Taxonomy" id="4639"/>
    <lineage>
        <taxon>Eukaryota</taxon>
        <taxon>Viridiplantae</taxon>
        <taxon>Streptophyta</taxon>
        <taxon>Embryophyta</taxon>
        <taxon>Tracheophyta</taxon>
        <taxon>Spermatophyta</taxon>
        <taxon>Magnoliopsida</taxon>
        <taxon>Liliopsida</taxon>
        <taxon>Zingiberales</taxon>
        <taxon>Musaceae</taxon>
        <taxon>Ensete</taxon>
    </lineage>
</organism>